<reference evidence="2" key="1">
    <citation type="submission" date="2020-05" db="EMBL/GenBank/DDBJ databases">
        <authorList>
            <person name="Chiriac C."/>
            <person name="Salcher M."/>
            <person name="Ghai R."/>
            <person name="Kavagutti S V."/>
        </authorList>
    </citation>
    <scope>NUCLEOTIDE SEQUENCE</scope>
</reference>
<evidence type="ECO:0000313" key="1">
    <source>
        <dbReference type="EMBL" id="CAB4736507.1"/>
    </source>
</evidence>
<dbReference type="EMBL" id="CAFBRY010000016">
    <property type="protein sequence ID" value="CAB5144616.1"/>
    <property type="molecule type" value="Genomic_DNA"/>
</dbReference>
<evidence type="ECO:0000313" key="3">
    <source>
        <dbReference type="EMBL" id="CAB5144616.1"/>
    </source>
</evidence>
<proteinExistence type="predicted"/>
<accession>A0A6J7A9Y6</accession>
<dbReference type="AlphaFoldDB" id="A0A6J7A9Y6"/>
<evidence type="ECO:0000313" key="2">
    <source>
        <dbReference type="EMBL" id="CAB4829661.1"/>
    </source>
</evidence>
<organism evidence="2">
    <name type="scientific">freshwater metagenome</name>
    <dbReference type="NCBI Taxonomy" id="449393"/>
    <lineage>
        <taxon>unclassified sequences</taxon>
        <taxon>metagenomes</taxon>
        <taxon>ecological metagenomes</taxon>
    </lineage>
</organism>
<gene>
    <name evidence="1" type="ORF">UFOPK2731_01203</name>
    <name evidence="2" type="ORF">UFOPK3161_01197</name>
    <name evidence="3" type="ORF">UFOPK4427_00712</name>
</gene>
<name>A0A6J7A9Y6_9ZZZZ</name>
<dbReference type="EMBL" id="CAFABC010000045">
    <property type="protein sequence ID" value="CAB4829661.1"/>
    <property type="molecule type" value="Genomic_DNA"/>
</dbReference>
<protein>
    <submittedName>
        <fullName evidence="2">Unannotated protein</fullName>
    </submittedName>
</protein>
<sequence>MIKASATSVKVPVIACSNPPFESGSVGVASAMS</sequence>
<dbReference type="EMBL" id="CAEZYO010000047">
    <property type="protein sequence ID" value="CAB4736507.1"/>
    <property type="molecule type" value="Genomic_DNA"/>
</dbReference>